<dbReference type="InterPro" id="IPR011701">
    <property type="entry name" value="MFS"/>
</dbReference>
<comment type="caution">
    <text evidence="9">The sequence shown here is derived from an EMBL/GenBank/DDBJ whole genome shotgun (WGS) entry which is preliminary data.</text>
</comment>
<keyword evidence="4 7" id="KW-1133">Transmembrane helix</keyword>
<dbReference type="PANTHER" id="PTHR23502">
    <property type="entry name" value="MAJOR FACILITATOR SUPERFAMILY"/>
    <property type="match status" value="1"/>
</dbReference>
<evidence type="ECO:0000259" key="8">
    <source>
        <dbReference type="PROSITE" id="PS50850"/>
    </source>
</evidence>
<comment type="similarity">
    <text evidence="2">Belongs to the major facilitator superfamily.</text>
</comment>
<reference evidence="9 10" key="1">
    <citation type="submission" date="2017-11" db="EMBL/GenBank/DDBJ databases">
        <title>Comparative genomics of Botrytis spp.</title>
        <authorList>
            <person name="Valero-Jimenez C.A."/>
            <person name="Tapia P."/>
            <person name="Veloso J."/>
            <person name="Silva-Moreno E."/>
            <person name="Staats M."/>
            <person name="Valdes J.H."/>
            <person name="Van Kan J.A.L."/>
        </authorList>
    </citation>
    <scope>NUCLEOTIDE SEQUENCE [LARGE SCALE GENOMIC DNA]</scope>
    <source>
        <strain evidence="9 10">MUCL2830</strain>
    </source>
</reference>
<protein>
    <recommendedName>
        <fullName evidence="8">Major facilitator superfamily (MFS) profile domain-containing protein</fullName>
    </recommendedName>
</protein>
<keyword evidence="10" id="KW-1185">Reference proteome</keyword>
<dbReference type="InterPro" id="IPR036259">
    <property type="entry name" value="MFS_trans_sf"/>
</dbReference>
<accession>A0A4Y8DFF7</accession>
<evidence type="ECO:0000256" key="6">
    <source>
        <dbReference type="SAM" id="MobiDB-lite"/>
    </source>
</evidence>
<evidence type="ECO:0000313" key="9">
    <source>
        <dbReference type="EMBL" id="TEY81031.1"/>
    </source>
</evidence>
<dbReference type="Gene3D" id="1.20.1720.10">
    <property type="entry name" value="Multidrug resistance protein D"/>
    <property type="match status" value="1"/>
</dbReference>
<feature type="domain" description="Major facilitator superfamily (MFS) profile" evidence="8">
    <location>
        <begin position="129"/>
        <end position="352"/>
    </location>
</feature>
<evidence type="ECO:0000256" key="1">
    <source>
        <dbReference type="ARBA" id="ARBA00004141"/>
    </source>
</evidence>
<evidence type="ECO:0000256" key="3">
    <source>
        <dbReference type="ARBA" id="ARBA00022692"/>
    </source>
</evidence>
<dbReference type="Pfam" id="PF07690">
    <property type="entry name" value="MFS_1"/>
    <property type="match status" value="1"/>
</dbReference>
<dbReference type="SUPFAM" id="SSF103473">
    <property type="entry name" value="MFS general substrate transporter"/>
    <property type="match status" value="1"/>
</dbReference>
<comment type="subcellular location">
    <subcellularLocation>
        <location evidence="1">Membrane</location>
        <topology evidence="1">Multi-pass membrane protein</topology>
    </subcellularLocation>
</comment>
<dbReference type="Proteomes" id="UP000297299">
    <property type="component" value="Unassembled WGS sequence"/>
</dbReference>
<dbReference type="EMBL" id="PHWZ01000035">
    <property type="protein sequence ID" value="TEY81031.1"/>
    <property type="molecule type" value="Genomic_DNA"/>
</dbReference>
<feature type="region of interest" description="Disordered" evidence="6">
    <location>
        <begin position="83"/>
        <end position="105"/>
    </location>
</feature>
<name>A0A4Y8DFF7_9HELO</name>
<dbReference type="InterPro" id="IPR020846">
    <property type="entry name" value="MFS_dom"/>
</dbReference>
<dbReference type="PROSITE" id="PS50850">
    <property type="entry name" value="MFS"/>
    <property type="match status" value="1"/>
</dbReference>
<dbReference type="GO" id="GO:0016020">
    <property type="term" value="C:membrane"/>
    <property type="evidence" value="ECO:0007669"/>
    <property type="project" value="UniProtKB-SubCell"/>
</dbReference>
<keyword evidence="5 7" id="KW-0472">Membrane</keyword>
<proteinExistence type="inferred from homology"/>
<evidence type="ECO:0000256" key="5">
    <source>
        <dbReference type="ARBA" id="ARBA00023136"/>
    </source>
</evidence>
<evidence type="ECO:0000256" key="4">
    <source>
        <dbReference type="ARBA" id="ARBA00022989"/>
    </source>
</evidence>
<keyword evidence="3 7" id="KW-0812">Transmembrane</keyword>
<feature type="transmembrane region" description="Helical" evidence="7">
    <location>
        <begin position="253"/>
        <end position="278"/>
    </location>
</feature>
<feature type="compositionally biased region" description="Basic and acidic residues" evidence="6">
    <location>
        <begin position="89"/>
        <end position="98"/>
    </location>
</feature>
<gene>
    <name evidence="9" type="ORF">BOTCAL_0035g00240</name>
</gene>
<dbReference type="GO" id="GO:0022857">
    <property type="term" value="F:transmembrane transporter activity"/>
    <property type="evidence" value="ECO:0007669"/>
    <property type="project" value="InterPro"/>
</dbReference>
<feature type="transmembrane region" description="Helical" evidence="7">
    <location>
        <begin position="284"/>
        <end position="304"/>
    </location>
</feature>
<evidence type="ECO:0000313" key="10">
    <source>
        <dbReference type="Proteomes" id="UP000297299"/>
    </source>
</evidence>
<evidence type="ECO:0000256" key="7">
    <source>
        <dbReference type="SAM" id="Phobius"/>
    </source>
</evidence>
<sequence>MSAIPDRDPEKELLELSSDVHPAHKTLSAIEASDVEKIRLAAYEGHDADIASNEGYILDANEDIERKQNIALHRKVLKAPEVHAPASDDVEKSSRENDTGELDPSVIWWDGPDEPENPMNWKGWMKFSNCFLVSAICFVTPLASSMFAPGVPAVMKEFHSTNSELAGFVVSVYVLGFAFGPLFLAPLSEIFARVSIYHVCNVLFICFTIACALATNLKMLVGSRLLAGVWGSAVLTNGGGTITDLIRQKKRGLAMYVFSMGPIIGPVIGLVAGGFLAHSKGWRWIFWLLAMISGLFSILCFILMRETFAVTILQKKTNRFQKQTATLRLYPNSILGYPQRTSFAVESYVLRN</sequence>
<feature type="transmembrane region" description="Helical" evidence="7">
    <location>
        <begin position="165"/>
        <end position="184"/>
    </location>
</feature>
<dbReference type="PANTHER" id="PTHR23502:SF68">
    <property type="entry name" value="MULTIDRUG TRANSPORTER, PUTATIVE (AFU_ORTHOLOGUE AFUA_3G01120)-RELATED"/>
    <property type="match status" value="1"/>
</dbReference>
<dbReference type="AlphaFoldDB" id="A0A4Y8DFF7"/>
<dbReference type="STRING" id="38488.A0A4Y8DFF7"/>
<feature type="transmembrane region" description="Helical" evidence="7">
    <location>
        <begin position="130"/>
        <end position="153"/>
    </location>
</feature>
<feature type="transmembrane region" description="Helical" evidence="7">
    <location>
        <begin position="196"/>
        <end position="215"/>
    </location>
</feature>
<dbReference type="OrthoDB" id="5296287at2759"/>
<feature type="transmembrane region" description="Helical" evidence="7">
    <location>
        <begin position="227"/>
        <end position="246"/>
    </location>
</feature>
<evidence type="ECO:0000256" key="2">
    <source>
        <dbReference type="ARBA" id="ARBA00008335"/>
    </source>
</evidence>
<organism evidence="9 10">
    <name type="scientific">Botryotinia calthae</name>
    <dbReference type="NCBI Taxonomy" id="38488"/>
    <lineage>
        <taxon>Eukaryota</taxon>
        <taxon>Fungi</taxon>
        <taxon>Dikarya</taxon>
        <taxon>Ascomycota</taxon>
        <taxon>Pezizomycotina</taxon>
        <taxon>Leotiomycetes</taxon>
        <taxon>Helotiales</taxon>
        <taxon>Sclerotiniaceae</taxon>
        <taxon>Botryotinia</taxon>
    </lineage>
</organism>